<sequence length="319" mass="35277">MWTTLVGSFPLSPGRESIERALEDQAELGITHPVLPQLRDFVLMYIEPLLRKGVVAVEGPGYVLRGDPASVEPEPPEDLVEAADMAADMGLRYRVPFTGPFTIASKLALPRGRPGDLMSSALSSPEHMEAVAEYVREMAREVYSSVKGVVYCVDEPILSVVAGSRRMLFGLTADGVREVLDGVLGQFKAPYRGVHVCARLPPLLKEVLLNLRHANFLDHEHSDVPENRAYYAREELSRAEKYLAYGVISSKSPKVESEEEVASLARDAYERYGERLLFLKPDCGFGGLRGYLSGREYEEIVLRKLAVLVKVAGELPSET</sequence>
<comment type="caution">
    <text evidence="2">The sequence shown here is derived from an EMBL/GenBank/DDBJ whole genome shotgun (WGS) entry which is preliminary data.</text>
</comment>
<accession>A0A7C4BAJ1</accession>
<dbReference type="Pfam" id="PF01717">
    <property type="entry name" value="Meth_synt_2"/>
    <property type="match status" value="1"/>
</dbReference>
<gene>
    <name evidence="2" type="ORF">ENV17_06300</name>
</gene>
<dbReference type="SUPFAM" id="SSF51726">
    <property type="entry name" value="UROD/MetE-like"/>
    <property type="match status" value="1"/>
</dbReference>
<dbReference type="EMBL" id="DTFI01000163">
    <property type="protein sequence ID" value="HGI43977.1"/>
    <property type="molecule type" value="Genomic_DNA"/>
</dbReference>
<dbReference type="AlphaFoldDB" id="A0A7C4BAJ1"/>
<organism evidence="2">
    <name type="scientific">Thermofilum pendens</name>
    <dbReference type="NCBI Taxonomy" id="2269"/>
    <lineage>
        <taxon>Archaea</taxon>
        <taxon>Thermoproteota</taxon>
        <taxon>Thermoprotei</taxon>
        <taxon>Thermofilales</taxon>
        <taxon>Thermofilaceae</taxon>
        <taxon>Thermofilum</taxon>
    </lineage>
</organism>
<dbReference type="GO" id="GO:0003871">
    <property type="term" value="F:5-methyltetrahydropteroyltriglutamate-homocysteine S-methyltransferase activity"/>
    <property type="evidence" value="ECO:0007669"/>
    <property type="project" value="InterPro"/>
</dbReference>
<dbReference type="GO" id="GO:0008270">
    <property type="term" value="F:zinc ion binding"/>
    <property type="evidence" value="ECO:0007669"/>
    <property type="project" value="InterPro"/>
</dbReference>
<dbReference type="GO" id="GO:0009086">
    <property type="term" value="P:methionine biosynthetic process"/>
    <property type="evidence" value="ECO:0007669"/>
    <property type="project" value="InterPro"/>
</dbReference>
<proteinExistence type="predicted"/>
<evidence type="ECO:0000259" key="1">
    <source>
        <dbReference type="Pfam" id="PF01717"/>
    </source>
</evidence>
<dbReference type="InterPro" id="IPR002629">
    <property type="entry name" value="Met_Synth_C/arc"/>
</dbReference>
<dbReference type="InterPro" id="IPR038071">
    <property type="entry name" value="UROD/MetE-like_sf"/>
</dbReference>
<evidence type="ECO:0000313" key="2">
    <source>
        <dbReference type="EMBL" id="HGI43977.1"/>
    </source>
</evidence>
<reference evidence="2" key="1">
    <citation type="journal article" date="2020" name="mSystems">
        <title>Genome- and Community-Level Interaction Insights into Carbon Utilization and Element Cycling Functions of Hydrothermarchaeota in Hydrothermal Sediment.</title>
        <authorList>
            <person name="Zhou Z."/>
            <person name="Liu Y."/>
            <person name="Xu W."/>
            <person name="Pan J."/>
            <person name="Luo Z.H."/>
            <person name="Li M."/>
        </authorList>
    </citation>
    <scope>NUCLEOTIDE SEQUENCE [LARGE SCALE GENOMIC DNA]</scope>
    <source>
        <strain evidence="2">SpSt-735</strain>
    </source>
</reference>
<feature type="domain" description="Cobalamin-independent methionine synthase MetE C-terminal/archaeal" evidence="1">
    <location>
        <begin position="213"/>
        <end position="285"/>
    </location>
</feature>
<dbReference type="Gene3D" id="3.20.20.210">
    <property type="match status" value="1"/>
</dbReference>
<name>A0A7C4BAJ1_THEPE</name>
<protein>
    <recommendedName>
        <fullName evidence="1">Cobalamin-independent methionine synthase MetE C-terminal/archaeal domain-containing protein</fullName>
    </recommendedName>
</protein>